<name>A0AAN8T2H4_SOLBU</name>
<organism evidence="1 2">
    <name type="scientific">Solanum bulbocastanum</name>
    <name type="common">Wild potato</name>
    <dbReference type="NCBI Taxonomy" id="147425"/>
    <lineage>
        <taxon>Eukaryota</taxon>
        <taxon>Viridiplantae</taxon>
        <taxon>Streptophyta</taxon>
        <taxon>Embryophyta</taxon>
        <taxon>Tracheophyta</taxon>
        <taxon>Spermatophyta</taxon>
        <taxon>Magnoliopsida</taxon>
        <taxon>eudicotyledons</taxon>
        <taxon>Gunneridae</taxon>
        <taxon>Pentapetalae</taxon>
        <taxon>asterids</taxon>
        <taxon>lamiids</taxon>
        <taxon>Solanales</taxon>
        <taxon>Solanaceae</taxon>
        <taxon>Solanoideae</taxon>
        <taxon>Solaneae</taxon>
        <taxon>Solanum</taxon>
    </lineage>
</organism>
<protein>
    <submittedName>
        <fullName evidence="1">Uncharacterized protein</fullName>
    </submittedName>
</protein>
<accession>A0AAN8T2H4</accession>
<dbReference type="Proteomes" id="UP001371456">
    <property type="component" value="Unassembled WGS sequence"/>
</dbReference>
<comment type="caution">
    <text evidence="1">The sequence shown here is derived from an EMBL/GenBank/DDBJ whole genome shotgun (WGS) entry which is preliminary data.</text>
</comment>
<evidence type="ECO:0000313" key="1">
    <source>
        <dbReference type="EMBL" id="KAK6778012.1"/>
    </source>
</evidence>
<dbReference type="AlphaFoldDB" id="A0AAN8T2H4"/>
<sequence length="68" mass="8028">MRLFLRRNKVNMIVICEYRVREDRVSSIINKIMPSREWCTNSANNVRGNIWVVWNLGVINFTTVENSA</sequence>
<dbReference type="EMBL" id="JBANQN010000010">
    <property type="protein sequence ID" value="KAK6778012.1"/>
    <property type="molecule type" value="Genomic_DNA"/>
</dbReference>
<gene>
    <name evidence="1" type="ORF">RDI58_024730</name>
</gene>
<evidence type="ECO:0000313" key="2">
    <source>
        <dbReference type="Proteomes" id="UP001371456"/>
    </source>
</evidence>
<reference evidence="1 2" key="1">
    <citation type="submission" date="2024-02" db="EMBL/GenBank/DDBJ databases">
        <title>de novo genome assembly of Solanum bulbocastanum strain 11H21.</title>
        <authorList>
            <person name="Hosaka A.J."/>
        </authorList>
    </citation>
    <scope>NUCLEOTIDE SEQUENCE [LARGE SCALE GENOMIC DNA]</scope>
    <source>
        <tissue evidence="1">Young leaves</tissue>
    </source>
</reference>
<proteinExistence type="predicted"/>
<keyword evidence="2" id="KW-1185">Reference proteome</keyword>